<proteinExistence type="predicted"/>
<feature type="transmembrane region" description="Helical" evidence="2">
    <location>
        <begin position="235"/>
        <end position="251"/>
    </location>
</feature>
<feature type="transmembrane region" description="Helical" evidence="2">
    <location>
        <begin position="167"/>
        <end position="186"/>
    </location>
</feature>
<evidence type="ECO:0000256" key="2">
    <source>
        <dbReference type="SAM" id="Phobius"/>
    </source>
</evidence>
<feature type="transmembrane region" description="Helical" evidence="2">
    <location>
        <begin position="326"/>
        <end position="346"/>
    </location>
</feature>
<feature type="transmembrane region" description="Helical" evidence="2">
    <location>
        <begin position="113"/>
        <end position="135"/>
    </location>
</feature>
<gene>
    <name evidence="3" type="ORF">V5E97_32700</name>
</gene>
<feature type="transmembrane region" description="Helical" evidence="2">
    <location>
        <begin position="358"/>
        <end position="378"/>
    </location>
</feature>
<organism evidence="3">
    <name type="scientific">Singulisphaera sp. Ch08</name>
    <dbReference type="NCBI Taxonomy" id="3120278"/>
    <lineage>
        <taxon>Bacteria</taxon>
        <taxon>Pseudomonadati</taxon>
        <taxon>Planctomycetota</taxon>
        <taxon>Planctomycetia</taxon>
        <taxon>Isosphaerales</taxon>
        <taxon>Isosphaeraceae</taxon>
        <taxon>Singulisphaera</taxon>
    </lineage>
</organism>
<sequence>MTEPATASTTELGPTEPPIAATEQDQDRESVRRHHRWPYLVVFLAIVWIVIVRVPLILNARNHLDSDLAVDGITLRDALQGHWRWHYPATPQIGILPIFYSLPQALIWGANPFTLVSGGTVAFVGLVLATFALTWVSFGRSVAAWGLVPLTFASTGVIWLSGRITGGHLSAVSWHAIAFLLLYLTLARGQLKYAIMLGVWCGLGLYVDTMFMLTLSGLVPAAIGTWWRTGRSRRGLLAALVFIPAFMLGVAPREIGARVDPHSSYPQGFLSSFEPVVLLNHLRLLGLDCLPRLITGHRLPNLQSDPSPAELGGPGPNNSPRDTRPLAIAVTVIVAVMFLAAVRALADPESTRGNPPAAAVRWGMLISGVATLVAFVIYRDIFNADNYRYLVILLVPWSIGFGLAMHSLVRMGRVGLTIAVLCGATLAGLMTLDTGRWYHQFGWINSQGRPVQVDVNDPLLAWLNDHPEVDSFLTGYWDAYRLTFLANRSVLGIPYPIYPNRFPEWSRALPSGHPQIVINRHHQRGGAFADRVRLSGGQYLMRSDSFDIITWP</sequence>
<evidence type="ECO:0000313" key="3">
    <source>
        <dbReference type="EMBL" id="XBH03030.1"/>
    </source>
</evidence>
<feature type="transmembrane region" description="Helical" evidence="2">
    <location>
        <begin position="142"/>
        <end position="161"/>
    </location>
</feature>
<reference evidence="3" key="1">
    <citation type="submission" date="2024-05" db="EMBL/GenBank/DDBJ databases">
        <title>Planctomycetes of the genus Singulisphaera possess chitinolytic capabilities.</title>
        <authorList>
            <person name="Ivanova A."/>
        </authorList>
    </citation>
    <scope>NUCLEOTIDE SEQUENCE</scope>
    <source>
        <strain evidence="3">Ch08T</strain>
    </source>
</reference>
<keyword evidence="2" id="KW-0812">Transmembrane</keyword>
<feature type="transmembrane region" description="Helical" evidence="2">
    <location>
        <begin position="390"/>
        <end position="408"/>
    </location>
</feature>
<accession>A0AAU7CD19</accession>
<protein>
    <recommendedName>
        <fullName evidence="4">Glycosyltransferase RgtA/B/C/D-like domain-containing protein</fullName>
    </recommendedName>
</protein>
<evidence type="ECO:0000256" key="1">
    <source>
        <dbReference type="SAM" id="MobiDB-lite"/>
    </source>
</evidence>
<feature type="compositionally biased region" description="Polar residues" evidence="1">
    <location>
        <begin position="1"/>
        <end position="12"/>
    </location>
</feature>
<feature type="region of interest" description="Disordered" evidence="1">
    <location>
        <begin position="1"/>
        <end position="27"/>
    </location>
</feature>
<keyword evidence="2" id="KW-0472">Membrane</keyword>
<feature type="transmembrane region" description="Helical" evidence="2">
    <location>
        <begin position="414"/>
        <end position="432"/>
    </location>
</feature>
<keyword evidence="2" id="KW-1133">Transmembrane helix</keyword>
<dbReference type="RefSeq" id="WP_406695770.1">
    <property type="nucleotide sequence ID" value="NZ_CP155447.1"/>
</dbReference>
<feature type="transmembrane region" description="Helical" evidence="2">
    <location>
        <begin position="37"/>
        <end position="58"/>
    </location>
</feature>
<dbReference type="AlphaFoldDB" id="A0AAU7CD19"/>
<dbReference type="EMBL" id="CP155447">
    <property type="protein sequence ID" value="XBH03030.1"/>
    <property type="molecule type" value="Genomic_DNA"/>
</dbReference>
<name>A0AAU7CD19_9BACT</name>
<evidence type="ECO:0008006" key="4">
    <source>
        <dbReference type="Google" id="ProtNLM"/>
    </source>
</evidence>
<feature type="transmembrane region" description="Helical" evidence="2">
    <location>
        <begin position="193"/>
        <end position="215"/>
    </location>
</feature>